<dbReference type="EMBL" id="GGEC01085512">
    <property type="protein sequence ID" value="MBX65996.1"/>
    <property type="molecule type" value="Transcribed_RNA"/>
</dbReference>
<sequence>MAYLCYVHHKDENKRKKQRPGNNQTNSGSPSEEEEHHLMESLLSTKTGQNEYKSKRLKCNPSNFTQIIKKAHQTVIQQATLLAIIVGFHSPGFMIRNKCNDSSLSNLSPNSNMQSQCIANSISFSTQFC</sequence>
<name>A0A2P2QGC5_RHIMU</name>
<organism evidence="2">
    <name type="scientific">Rhizophora mucronata</name>
    <name type="common">Asiatic mangrove</name>
    <dbReference type="NCBI Taxonomy" id="61149"/>
    <lineage>
        <taxon>Eukaryota</taxon>
        <taxon>Viridiplantae</taxon>
        <taxon>Streptophyta</taxon>
        <taxon>Embryophyta</taxon>
        <taxon>Tracheophyta</taxon>
        <taxon>Spermatophyta</taxon>
        <taxon>Magnoliopsida</taxon>
        <taxon>eudicotyledons</taxon>
        <taxon>Gunneridae</taxon>
        <taxon>Pentapetalae</taxon>
        <taxon>rosids</taxon>
        <taxon>fabids</taxon>
        <taxon>Malpighiales</taxon>
        <taxon>Rhizophoraceae</taxon>
        <taxon>Rhizophora</taxon>
    </lineage>
</organism>
<reference evidence="2" key="1">
    <citation type="submission" date="2018-02" db="EMBL/GenBank/DDBJ databases">
        <title>Rhizophora mucronata_Transcriptome.</title>
        <authorList>
            <person name="Meera S.P."/>
            <person name="Sreeshan A."/>
            <person name="Augustine A."/>
        </authorList>
    </citation>
    <scope>NUCLEOTIDE SEQUENCE</scope>
    <source>
        <tissue evidence="2">Leaf</tissue>
    </source>
</reference>
<dbReference type="AlphaFoldDB" id="A0A2P2QGC5"/>
<feature type="region of interest" description="Disordered" evidence="1">
    <location>
        <begin position="9"/>
        <end position="54"/>
    </location>
</feature>
<protein>
    <submittedName>
        <fullName evidence="2">Uncharacterized protein</fullName>
    </submittedName>
</protein>
<accession>A0A2P2QGC5</accession>
<feature type="compositionally biased region" description="Polar residues" evidence="1">
    <location>
        <begin position="20"/>
        <end position="30"/>
    </location>
</feature>
<evidence type="ECO:0000313" key="2">
    <source>
        <dbReference type="EMBL" id="MBX65996.1"/>
    </source>
</evidence>
<evidence type="ECO:0000256" key="1">
    <source>
        <dbReference type="SAM" id="MobiDB-lite"/>
    </source>
</evidence>
<proteinExistence type="predicted"/>